<dbReference type="Proteomes" id="UP000314987">
    <property type="component" value="Unassembled WGS sequence"/>
</dbReference>
<dbReference type="PANTHER" id="PTHR15590">
    <property type="entry name" value="CX9C MOTIF-CONTAINING PROTEIN 4"/>
    <property type="match status" value="1"/>
</dbReference>
<dbReference type="PANTHER" id="PTHR15590:SF0">
    <property type="entry name" value="CX9C MOTIF-CONTAINING PROTEIN 4"/>
    <property type="match status" value="1"/>
</dbReference>
<proteinExistence type="inferred from homology"/>
<keyword evidence="3" id="KW-0496">Mitochondrion</keyword>
<sequence length="68" mass="8012">MSQKDPCRNKPVKYRNTLQTNNYMESKCEAVIQELHRCCVWYPKGRSLVSSGFEKEDEERKKLKSASK</sequence>
<dbReference type="GO" id="GO:0005758">
    <property type="term" value="C:mitochondrial intermembrane space"/>
    <property type="evidence" value="ECO:0007669"/>
    <property type="project" value="TreeGrafter"/>
</dbReference>
<evidence type="ECO:0000256" key="4">
    <source>
        <dbReference type="ARBA" id="ARBA00023157"/>
    </source>
</evidence>
<evidence type="ECO:0000256" key="3">
    <source>
        <dbReference type="ARBA" id="ARBA00023128"/>
    </source>
</evidence>
<evidence type="ECO:0000256" key="1">
    <source>
        <dbReference type="ARBA" id="ARBA00004173"/>
    </source>
</evidence>
<dbReference type="InterPro" id="IPR009069">
    <property type="entry name" value="Cys_alpha_HP_mot_SF"/>
</dbReference>
<protein>
    <recommendedName>
        <fullName evidence="7">Cx9C motif-containing protein 4</fullName>
    </recommendedName>
</protein>
<keyword evidence="4" id="KW-1015">Disulfide bond</keyword>
<name>A0A4X2LNW5_VOMUR</name>
<comment type="similarity">
    <text evidence="2">Belongs to the CMC4 family.</text>
</comment>
<evidence type="ECO:0000313" key="6">
    <source>
        <dbReference type="Proteomes" id="UP000314987"/>
    </source>
</evidence>
<dbReference type="OMA" id="CQKQACK"/>
<dbReference type="GeneTree" id="ENSGT00960000188750"/>
<organism evidence="5 6">
    <name type="scientific">Vombatus ursinus</name>
    <name type="common">Common wombat</name>
    <dbReference type="NCBI Taxonomy" id="29139"/>
    <lineage>
        <taxon>Eukaryota</taxon>
        <taxon>Metazoa</taxon>
        <taxon>Chordata</taxon>
        <taxon>Craniata</taxon>
        <taxon>Vertebrata</taxon>
        <taxon>Euteleostomi</taxon>
        <taxon>Mammalia</taxon>
        <taxon>Metatheria</taxon>
        <taxon>Diprotodontia</taxon>
        <taxon>Vombatidae</taxon>
        <taxon>Vombatus</taxon>
    </lineage>
</organism>
<accession>A0A4X2LNW5</accession>
<dbReference type="AlphaFoldDB" id="A0A4X2LNW5"/>
<dbReference type="STRING" id="29139.ENSVURP00010025693"/>
<keyword evidence="6" id="KW-1185">Reference proteome</keyword>
<dbReference type="InterPro" id="IPR027179">
    <property type="entry name" value="CMC4"/>
</dbReference>
<dbReference type="Ensembl" id="ENSVURT00010029258.1">
    <property type="protein sequence ID" value="ENSVURP00010025693.1"/>
    <property type="gene ID" value="ENSVURG00010019684.1"/>
</dbReference>
<reference evidence="5" key="3">
    <citation type="submission" date="2025-09" db="UniProtKB">
        <authorList>
            <consortium name="Ensembl"/>
        </authorList>
    </citation>
    <scope>IDENTIFICATION</scope>
</reference>
<evidence type="ECO:0000256" key="2">
    <source>
        <dbReference type="ARBA" id="ARBA00009858"/>
    </source>
</evidence>
<reference evidence="5" key="2">
    <citation type="submission" date="2025-08" db="UniProtKB">
        <authorList>
            <consortium name="Ensembl"/>
        </authorList>
    </citation>
    <scope>IDENTIFICATION</scope>
</reference>
<reference evidence="6" key="1">
    <citation type="submission" date="2018-12" db="EMBL/GenBank/DDBJ databases">
        <authorList>
            <person name="Yazar S."/>
        </authorList>
    </citation>
    <scope>NUCLEOTIDE SEQUENCE [LARGE SCALE GENOMIC DNA]</scope>
</reference>
<dbReference type="Gene3D" id="1.10.287.1130">
    <property type="entry name" value="CytochromE C oxidase copper chaperone"/>
    <property type="match status" value="1"/>
</dbReference>
<comment type="subcellular location">
    <subcellularLocation>
        <location evidence="1">Mitochondrion</location>
    </subcellularLocation>
</comment>
<evidence type="ECO:0008006" key="7">
    <source>
        <dbReference type="Google" id="ProtNLM"/>
    </source>
</evidence>
<dbReference type="SUPFAM" id="SSF47072">
    <property type="entry name" value="Cysteine alpha-hairpin motif"/>
    <property type="match status" value="1"/>
</dbReference>
<dbReference type="Pfam" id="PF08991">
    <property type="entry name" value="CMC4"/>
    <property type="match status" value="1"/>
</dbReference>
<evidence type="ECO:0000313" key="5">
    <source>
        <dbReference type="Ensembl" id="ENSVURP00010025693.1"/>
    </source>
</evidence>